<comment type="caution">
    <text evidence="2">The sequence shown here is derived from an EMBL/GenBank/DDBJ whole genome shotgun (WGS) entry which is preliminary data.</text>
</comment>
<gene>
    <name evidence="2" type="ORF">LX15_004948</name>
</gene>
<dbReference type="Proteomes" id="UP001205311">
    <property type="component" value="Unassembled WGS sequence"/>
</dbReference>
<organism evidence="2 3">
    <name type="scientific">Streptoalloteichus tenebrarius (strain ATCC 17920 / DSM 40477 / JCM 4838 / CBS 697.72 / NBRC 16177 / NCIMB 11028 / NRRL B-12390 / A12253. 1 / ISP 5477)</name>
    <name type="common">Streptomyces tenebrarius</name>
    <dbReference type="NCBI Taxonomy" id="1933"/>
    <lineage>
        <taxon>Bacteria</taxon>
        <taxon>Bacillati</taxon>
        <taxon>Actinomycetota</taxon>
        <taxon>Actinomycetes</taxon>
        <taxon>Pseudonocardiales</taxon>
        <taxon>Pseudonocardiaceae</taxon>
        <taxon>Streptoalloteichus</taxon>
    </lineage>
</organism>
<dbReference type="RefSeq" id="WP_253672065.1">
    <property type="nucleotide sequence ID" value="NZ_JAMTCP010000038.1"/>
</dbReference>
<evidence type="ECO:0000313" key="2">
    <source>
        <dbReference type="EMBL" id="MCP2261227.1"/>
    </source>
</evidence>
<feature type="transmembrane region" description="Helical" evidence="1">
    <location>
        <begin position="66"/>
        <end position="85"/>
    </location>
</feature>
<evidence type="ECO:0000256" key="1">
    <source>
        <dbReference type="SAM" id="Phobius"/>
    </source>
</evidence>
<proteinExistence type="predicted"/>
<protein>
    <submittedName>
        <fullName evidence="2">Low affinity iron permease</fullName>
    </submittedName>
</protein>
<accession>A0ABT1I0B6</accession>
<feature type="transmembrane region" description="Helical" evidence="1">
    <location>
        <begin position="40"/>
        <end position="60"/>
    </location>
</feature>
<keyword evidence="1" id="KW-1133">Transmembrane helix</keyword>
<dbReference type="Pfam" id="PF04120">
    <property type="entry name" value="Iron_permease"/>
    <property type="match status" value="1"/>
</dbReference>
<dbReference type="EMBL" id="JAMTCP010000038">
    <property type="protein sequence ID" value="MCP2261227.1"/>
    <property type="molecule type" value="Genomic_DNA"/>
</dbReference>
<name>A0ABT1I0B6_STRSD</name>
<reference evidence="2 3" key="1">
    <citation type="submission" date="2022-06" db="EMBL/GenBank/DDBJ databases">
        <title>Genomic Encyclopedia of Archaeal and Bacterial Type Strains, Phase II (KMG-II): from individual species to whole genera.</title>
        <authorList>
            <person name="Goeker M."/>
        </authorList>
    </citation>
    <scope>NUCLEOTIDE SEQUENCE [LARGE SCALE GENOMIC DNA]</scope>
    <source>
        <strain evidence="2 3">DSM 40477</strain>
    </source>
</reference>
<evidence type="ECO:0000313" key="3">
    <source>
        <dbReference type="Proteomes" id="UP001205311"/>
    </source>
</evidence>
<dbReference type="InterPro" id="IPR007251">
    <property type="entry name" value="Iron_permease_Fet4"/>
</dbReference>
<sequence>MSQRDHGNGSNGAKMPSDVGSHLSLFDRFATIANAFVSRAWFFVLCLLMVLLWAPSYFLIGDVDTWQLIINTVTTIVTFLLVALLQNTQKRGEDASQQKLNAIADALADLMGELARDHPSLRRDCRELRDAVGLEDREGA</sequence>
<keyword evidence="1" id="KW-0472">Membrane</keyword>
<keyword evidence="3" id="KW-1185">Reference proteome</keyword>
<keyword evidence="1" id="KW-0812">Transmembrane</keyword>